<keyword evidence="6" id="KW-1185">Reference proteome</keyword>
<evidence type="ECO:0000256" key="3">
    <source>
        <dbReference type="ARBA" id="ARBA00022840"/>
    </source>
</evidence>
<keyword evidence="3 5" id="KW-0067">ATP-binding</keyword>
<name>A0ABZ0IIN2_9BACT</name>
<keyword evidence="2" id="KW-0547">Nucleotide-binding</keyword>
<dbReference type="Gene3D" id="3.40.50.300">
    <property type="entry name" value="P-loop containing nucleotide triphosphate hydrolases"/>
    <property type="match status" value="1"/>
</dbReference>
<accession>A0ABZ0IIN2</accession>
<dbReference type="Proteomes" id="UP001302349">
    <property type="component" value="Chromosome"/>
</dbReference>
<dbReference type="InterPro" id="IPR027417">
    <property type="entry name" value="P-loop_NTPase"/>
</dbReference>
<dbReference type="GO" id="GO:0005524">
    <property type="term" value="F:ATP binding"/>
    <property type="evidence" value="ECO:0007669"/>
    <property type="project" value="UniProtKB-KW"/>
</dbReference>
<evidence type="ECO:0000313" key="5">
    <source>
        <dbReference type="EMBL" id="WOK04531.1"/>
    </source>
</evidence>
<feature type="domain" description="ABC transporter" evidence="4">
    <location>
        <begin position="5"/>
        <end position="236"/>
    </location>
</feature>
<dbReference type="SUPFAM" id="SSF52540">
    <property type="entry name" value="P-loop containing nucleoside triphosphate hydrolases"/>
    <property type="match status" value="1"/>
</dbReference>
<evidence type="ECO:0000313" key="6">
    <source>
        <dbReference type="Proteomes" id="UP001302349"/>
    </source>
</evidence>
<dbReference type="InterPro" id="IPR050093">
    <property type="entry name" value="ABC_SmlMolc_Importer"/>
</dbReference>
<dbReference type="PROSITE" id="PS00211">
    <property type="entry name" value="ABC_TRANSPORTER_1"/>
    <property type="match status" value="1"/>
</dbReference>
<dbReference type="InterPro" id="IPR017871">
    <property type="entry name" value="ABC_transporter-like_CS"/>
</dbReference>
<evidence type="ECO:0000256" key="1">
    <source>
        <dbReference type="ARBA" id="ARBA00022448"/>
    </source>
</evidence>
<dbReference type="InterPro" id="IPR003593">
    <property type="entry name" value="AAA+_ATPase"/>
</dbReference>
<evidence type="ECO:0000256" key="2">
    <source>
        <dbReference type="ARBA" id="ARBA00022741"/>
    </source>
</evidence>
<keyword evidence="1" id="KW-0813">Transport</keyword>
<dbReference type="PANTHER" id="PTHR42781:SF4">
    <property type="entry name" value="SPERMIDINE_PUTRESCINE IMPORT ATP-BINDING PROTEIN POTA"/>
    <property type="match status" value="1"/>
</dbReference>
<reference evidence="5 6" key="1">
    <citation type="journal article" date="2023" name="Microbiol. Resour. Announc.">
        <title>Complete Genome Sequence of Imperialibacter roseus strain P4T.</title>
        <authorList>
            <person name="Tizabi D.R."/>
            <person name="Bachvaroff T."/>
            <person name="Hill R.T."/>
        </authorList>
    </citation>
    <scope>NUCLEOTIDE SEQUENCE [LARGE SCALE GENOMIC DNA]</scope>
    <source>
        <strain evidence="5 6">P4T</strain>
    </source>
</reference>
<organism evidence="5 6">
    <name type="scientific">Imperialibacter roseus</name>
    <dbReference type="NCBI Taxonomy" id="1324217"/>
    <lineage>
        <taxon>Bacteria</taxon>
        <taxon>Pseudomonadati</taxon>
        <taxon>Bacteroidota</taxon>
        <taxon>Cytophagia</taxon>
        <taxon>Cytophagales</taxon>
        <taxon>Flammeovirgaceae</taxon>
        <taxon>Imperialibacter</taxon>
    </lineage>
</organism>
<gene>
    <name evidence="5" type="ORF">RT717_15730</name>
</gene>
<dbReference type="PROSITE" id="PS50893">
    <property type="entry name" value="ABC_TRANSPORTER_2"/>
    <property type="match status" value="1"/>
</dbReference>
<sequence>MVEAAYSLDCKKKYADRGRSFSLEAELTLSKGSFTALMGPSGAGKTTLLRLLAGLEKPDSGVISASEFVWSSPSSFVAPQRRHIGYVFQDYALFPHLNVKANIQYGFREEVDNTWLEQLLTVFKIQDLVNDRPASLSGGQQQRVALARALAAKPALLLLDEPMAALDFSLRNEIRGELKQMLGLLNTTAVMATHDLLEATILADHVVWLEDGKVLREGAPREVLKAELLRLKEQTRDI</sequence>
<dbReference type="EMBL" id="CP136051">
    <property type="protein sequence ID" value="WOK04531.1"/>
    <property type="molecule type" value="Genomic_DNA"/>
</dbReference>
<dbReference type="InterPro" id="IPR003439">
    <property type="entry name" value="ABC_transporter-like_ATP-bd"/>
</dbReference>
<evidence type="ECO:0000259" key="4">
    <source>
        <dbReference type="PROSITE" id="PS50893"/>
    </source>
</evidence>
<protein>
    <submittedName>
        <fullName evidence="5">ATP-binding cassette domain-containing protein</fullName>
    </submittedName>
</protein>
<dbReference type="RefSeq" id="WP_317487341.1">
    <property type="nucleotide sequence ID" value="NZ_CP136051.1"/>
</dbReference>
<proteinExistence type="predicted"/>
<dbReference type="PANTHER" id="PTHR42781">
    <property type="entry name" value="SPERMIDINE/PUTRESCINE IMPORT ATP-BINDING PROTEIN POTA"/>
    <property type="match status" value="1"/>
</dbReference>
<dbReference type="SMART" id="SM00382">
    <property type="entry name" value="AAA"/>
    <property type="match status" value="1"/>
</dbReference>
<dbReference type="Pfam" id="PF00005">
    <property type="entry name" value="ABC_tran"/>
    <property type="match status" value="1"/>
</dbReference>